<accession>A0A7V7UWR9</accession>
<keyword evidence="1" id="KW-0233">DNA recombination</keyword>
<dbReference type="SUPFAM" id="SSF56349">
    <property type="entry name" value="DNA breaking-rejoining enzymes"/>
    <property type="match status" value="1"/>
</dbReference>
<dbReference type="OrthoDB" id="111144at2"/>
<dbReference type="Pfam" id="PF00589">
    <property type="entry name" value="Phage_integrase"/>
    <property type="match status" value="1"/>
</dbReference>
<sequence length="316" mass="37276">MRICEEEIETFLIQSNYANRTKTQYKSHLKIFANFLSIYSDTPKEELYLNKIYTVLDINAEIIAYKPINSNLIDEYFFQNIHRGSSWLTMSRKAIGSFFKYLYRKYDFADPTFTLKFNINNYRTDRMPIKILNKHQILKLFNSIVTHSEDIEFELLLFTTLLTTGCRVSELIKIKHRDIHFEESTIELHDTKTRVERVIVLPINLTKAIKLYIQKMNTQSTDFLFPIGTEDVRKRLRRYLELGNLPIVNVHSLRHAFATMLFEAGTEITFIKQLLGHSKISSTKEYIHSNHIRNHEISIPQNESLFKNALKILKSL</sequence>
<evidence type="ECO:0000259" key="2">
    <source>
        <dbReference type="PROSITE" id="PS51898"/>
    </source>
</evidence>
<dbReference type="Gene3D" id="1.10.443.10">
    <property type="entry name" value="Intergrase catalytic core"/>
    <property type="match status" value="1"/>
</dbReference>
<dbReference type="GO" id="GO:0015074">
    <property type="term" value="P:DNA integration"/>
    <property type="evidence" value="ECO:0007669"/>
    <property type="project" value="InterPro"/>
</dbReference>
<dbReference type="GO" id="GO:0006310">
    <property type="term" value="P:DNA recombination"/>
    <property type="evidence" value="ECO:0007669"/>
    <property type="project" value="UniProtKB-KW"/>
</dbReference>
<dbReference type="InterPro" id="IPR050090">
    <property type="entry name" value="Tyrosine_recombinase_XerCD"/>
</dbReference>
<dbReference type="PROSITE" id="PS51898">
    <property type="entry name" value="TYR_RECOMBINASE"/>
    <property type="match status" value="1"/>
</dbReference>
<keyword evidence="4" id="KW-1185">Reference proteome</keyword>
<dbReference type="InterPro" id="IPR013762">
    <property type="entry name" value="Integrase-like_cat_sf"/>
</dbReference>
<organism evidence="3 4">
    <name type="scientific">Bacillus mesophilum</name>
    <dbReference type="NCBI Taxonomy" id="1071718"/>
    <lineage>
        <taxon>Bacteria</taxon>
        <taxon>Bacillati</taxon>
        <taxon>Bacillota</taxon>
        <taxon>Bacilli</taxon>
        <taxon>Bacillales</taxon>
        <taxon>Bacillaceae</taxon>
        <taxon>Bacillus</taxon>
    </lineage>
</organism>
<reference evidence="3 4" key="1">
    <citation type="journal article" date="2014" name="Arch. Microbiol.">
        <title>Bacillus mesophilum sp. nov., strain IITR-54T, a novel 4-chlorobiphenyl dechlorinating bacterium.</title>
        <authorList>
            <person name="Manickam N."/>
            <person name="Singh N.K."/>
            <person name="Bajaj A."/>
            <person name="Kumar R.M."/>
            <person name="Kaur G."/>
            <person name="Kaur N."/>
            <person name="Bala M."/>
            <person name="Kumar A."/>
            <person name="Mayilraj S."/>
        </authorList>
    </citation>
    <scope>NUCLEOTIDE SEQUENCE [LARGE SCALE GENOMIC DNA]</scope>
    <source>
        <strain evidence="3 4">IITR-54</strain>
    </source>
</reference>
<dbReference type="EMBL" id="WBOT01000001">
    <property type="protein sequence ID" value="KAB2335111.1"/>
    <property type="molecule type" value="Genomic_DNA"/>
</dbReference>
<evidence type="ECO:0000313" key="4">
    <source>
        <dbReference type="Proteomes" id="UP000441354"/>
    </source>
</evidence>
<dbReference type="InterPro" id="IPR011010">
    <property type="entry name" value="DNA_brk_join_enz"/>
</dbReference>
<protein>
    <submittedName>
        <fullName evidence="3">Tyrosine-type recombinase/integrase</fullName>
    </submittedName>
</protein>
<feature type="domain" description="Tyr recombinase" evidence="2">
    <location>
        <begin position="127"/>
        <end position="299"/>
    </location>
</feature>
<evidence type="ECO:0000313" key="3">
    <source>
        <dbReference type="EMBL" id="KAB2335111.1"/>
    </source>
</evidence>
<dbReference type="RefSeq" id="WP_151571795.1">
    <property type="nucleotide sequence ID" value="NZ_WBOT01000001.1"/>
</dbReference>
<dbReference type="PANTHER" id="PTHR30349">
    <property type="entry name" value="PHAGE INTEGRASE-RELATED"/>
    <property type="match status" value="1"/>
</dbReference>
<dbReference type="CDD" id="cd00397">
    <property type="entry name" value="DNA_BRE_C"/>
    <property type="match status" value="1"/>
</dbReference>
<dbReference type="InterPro" id="IPR002104">
    <property type="entry name" value="Integrase_catalytic"/>
</dbReference>
<name>A0A7V7UWR9_9BACI</name>
<proteinExistence type="predicted"/>
<gene>
    <name evidence="3" type="ORF">F7732_00620</name>
</gene>
<dbReference type="GO" id="GO:0003677">
    <property type="term" value="F:DNA binding"/>
    <property type="evidence" value="ECO:0007669"/>
    <property type="project" value="InterPro"/>
</dbReference>
<dbReference type="Proteomes" id="UP000441354">
    <property type="component" value="Unassembled WGS sequence"/>
</dbReference>
<dbReference type="AlphaFoldDB" id="A0A7V7UWR9"/>
<evidence type="ECO:0000256" key="1">
    <source>
        <dbReference type="ARBA" id="ARBA00023172"/>
    </source>
</evidence>
<comment type="caution">
    <text evidence="3">The sequence shown here is derived from an EMBL/GenBank/DDBJ whole genome shotgun (WGS) entry which is preliminary data.</text>
</comment>